<dbReference type="PANTHER" id="PTHR12066:SF0">
    <property type="entry name" value="TELOMERASE REVERSE TRANSCRIPTASE"/>
    <property type="match status" value="1"/>
</dbReference>
<evidence type="ECO:0000313" key="4">
    <source>
        <dbReference type="Proteomes" id="UP000789508"/>
    </source>
</evidence>
<dbReference type="InterPro" id="IPR003545">
    <property type="entry name" value="Telomerase_RT"/>
</dbReference>
<dbReference type="SUPFAM" id="SSF56672">
    <property type="entry name" value="DNA/RNA polymerases"/>
    <property type="match status" value="1"/>
</dbReference>
<sequence>MSKNQKATSITVLRKNAFAILNMEKDRHIGKSGGFVNNYKDIYHKLLSYKSTLTMPKPKLYFAKVDVKCCFDSINQDLLLNVLIKILKNENYKLIKYTTVSKVREKQFIKYEKKAYPADEIPQFPEIANTLAESLRDTVFVDGVTYQTKEYREVLRFLESHVKQNVIKGEDIYHQYEGIPQGSIISTLLCNFLFNDLEKNKLGLFSGSDGLLLRWVDDFLYITTEKNKAVQFLDVMCEGHPEYGCFINKEKSLANFDYDQVNKCQVEVPWCGLLIHSKTLNVKCDYSNYLHLAIRHQITIEFSQNQSLALRQRLTNWLRQNCHEVFMSVKLNSVYTARLNLYQIFLMAALRFREYVEELASNKVEMSHIFLANLIRDAFLHMNQLITLEDLFASAWERQVSWLGLHAFRRVFMARNNRRFKYLIEDLAKFMILLNLGGTLERTLCSVTDLNNSLVFKQLLRL</sequence>
<dbReference type="GO" id="GO:0000333">
    <property type="term" value="C:telomerase catalytic core complex"/>
    <property type="evidence" value="ECO:0007669"/>
    <property type="project" value="TreeGrafter"/>
</dbReference>
<comment type="similarity">
    <text evidence="1">Belongs to the reverse transcriptase family. Telomerase subfamily.</text>
</comment>
<name>A0A9N9CES0_9GLOM</name>
<dbReference type="GO" id="GO:0007004">
    <property type="term" value="P:telomere maintenance via telomerase"/>
    <property type="evidence" value="ECO:0007669"/>
    <property type="project" value="TreeGrafter"/>
</dbReference>
<comment type="caution">
    <text evidence="3">The sequence shown here is derived from an EMBL/GenBank/DDBJ whole genome shotgun (WGS) entry which is preliminary data.</text>
</comment>
<accession>A0A9N9CES0</accession>
<comment type="catalytic activity">
    <reaction evidence="1">
        <text>DNA(n) + a 2'-deoxyribonucleoside 5'-triphosphate = DNA(n+1) + diphosphate</text>
        <dbReference type="Rhea" id="RHEA:22508"/>
        <dbReference type="Rhea" id="RHEA-COMP:17339"/>
        <dbReference type="Rhea" id="RHEA-COMP:17340"/>
        <dbReference type="ChEBI" id="CHEBI:33019"/>
        <dbReference type="ChEBI" id="CHEBI:61560"/>
        <dbReference type="ChEBI" id="CHEBI:173112"/>
        <dbReference type="EC" id="2.7.7.49"/>
    </reaction>
</comment>
<keyword evidence="1" id="KW-0808">Transferase</keyword>
<gene>
    <name evidence="3" type="ORF">ALEPTO_LOCUS8060</name>
</gene>
<evidence type="ECO:0000259" key="2">
    <source>
        <dbReference type="PROSITE" id="PS50878"/>
    </source>
</evidence>
<dbReference type="PANTHER" id="PTHR12066">
    <property type="entry name" value="TELOMERASE REVERSE TRANSCRIPTASE"/>
    <property type="match status" value="1"/>
</dbReference>
<evidence type="ECO:0000313" key="3">
    <source>
        <dbReference type="EMBL" id="CAG8599166.1"/>
    </source>
</evidence>
<dbReference type="Gene3D" id="3.30.70.2630">
    <property type="match status" value="1"/>
</dbReference>
<dbReference type="Pfam" id="PF21399">
    <property type="entry name" value="TERT_C"/>
    <property type="match status" value="1"/>
</dbReference>
<dbReference type="EMBL" id="CAJVPS010004102">
    <property type="protein sequence ID" value="CAG8599166.1"/>
    <property type="molecule type" value="Genomic_DNA"/>
</dbReference>
<dbReference type="AlphaFoldDB" id="A0A9N9CES0"/>
<feature type="domain" description="Reverse transcriptase" evidence="2">
    <location>
        <begin position="1"/>
        <end position="275"/>
    </location>
</feature>
<keyword evidence="1" id="KW-0460">Magnesium</keyword>
<dbReference type="Pfam" id="PF00078">
    <property type="entry name" value="RVT_1"/>
    <property type="match status" value="1"/>
</dbReference>
<dbReference type="GO" id="GO:0042162">
    <property type="term" value="F:telomeric DNA binding"/>
    <property type="evidence" value="ECO:0007669"/>
    <property type="project" value="TreeGrafter"/>
</dbReference>
<dbReference type="CDD" id="cd01648">
    <property type="entry name" value="TERT"/>
    <property type="match status" value="1"/>
</dbReference>
<keyword evidence="1" id="KW-0158">Chromosome</keyword>
<keyword evidence="4" id="KW-1185">Reference proteome</keyword>
<dbReference type="GO" id="GO:0070034">
    <property type="term" value="F:telomerase RNA binding"/>
    <property type="evidence" value="ECO:0007669"/>
    <property type="project" value="TreeGrafter"/>
</dbReference>
<comment type="function">
    <text evidence="1">Telomerase is a ribonucleoprotein enzyme essential for the replication of chromosome termini in most eukaryotes. It elongates telomeres. It is a reverse transcriptase that adds simple sequence repeats to chromosome ends by copying a template sequence within the RNA component of the enzyme.</text>
</comment>
<dbReference type="InterPro" id="IPR043502">
    <property type="entry name" value="DNA/RNA_pol_sf"/>
</dbReference>
<dbReference type="EC" id="2.7.7.49" evidence="1"/>
<keyword evidence="1" id="KW-0548">Nucleotidyltransferase</keyword>
<dbReference type="GO" id="GO:0000781">
    <property type="term" value="C:chromosome, telomeric region"/>
    <property type="evidence" value="ECO:0007669"/>
    <property type="project" value="UniProtKB-SubCell"/>
</dbReference>
<proteinExistence type="inferred from homology"/>
<keyword evidence="1" id="KW-0479">Metal-binding</keyword>
<dbReference type="Proteomes" id="UP000789508">
    <property type="component" value="Unassembled WGS sequence"/>
</dbReference>
<dbReference type="GO" id="GO:0046872">
    <property type="term" value="F:metal ion binding"/>
    <property type="evidence" value="ECO:0007669"/>
    <property type="project" value="UniProtKB-KW"/>
</dbReference>
<dbReference type="OrthoDB" id="289721at2759"/>
<protein>
    <recommendedName>
        <fullName evidence="1">Telomerase reverse transcriptase</fullName>
        <ecNumber evidence="1">2.7.7.49</ecNumber>
    </recommendedName>
    <alternativeName>
        <fullName evidence="1">Telomerase catalytic subunit</fullName>
    </alternativeName>
</protein>
<dbReference type="InterPro" id="IPR000477">
    <property type="entry name" value="RT_dom"/>
</dbReference>
<organism evidence="3 4">
    <name type="scientific">Ambispora leptoticha</name>
    <dbReference type="NCBI Taxonomy" id="144679"/>
    <lineage>
        <taxon>Eukaryota</taxon>
        <taxon>Fungi</taxon>
        <taxon>Fungi incertae sedis</taxon>
        <taxon>Mucoromycota</taxon>
        <taxon>Glomeromycotina</taxon>
        <taxon>Glomeromycetes</taxon>
        <taxon>Archaeosporales</taxon>
        <taxon>Ambisporaceae</taxon>
        <taxon>Ambispora</taxon>
    </lineage>
</organism>
<keyword evidence="1" id="KW-0779">Telomere</keyword>
<dbReference type="PRINTS" id="PR01365">
    <property type="entry name" value="TELOMERASERT"/>
</dbReference>
<keyword evidence="1" id="KW-0539">Nucleus</keyword>
<evidence type="ECO:0000256" key="1">
    <source>
        <dbReference type="RuleBase" id="RU365061"/>
    </source>
</evidence>
<reference evidence="3" key="1">
    <citation type="submission" date="2021-06" db="EMBL/GenBank/DDBJ databases">
        <authorList>
            <person name="Kallberg Y."/>
            <person name="Tangrot J."/>
            <person name="Rosling A."/>
        </authorList>
    </citation>
    <scope>NUCLEOTIDE SEQUENCE</scope>
    <source>
        <strain evidence="3">FL130A</strain>
    </source>
</reference>
<dbReference type="PROSITE" id="PS50878">
    <property type="entry name" value="RT_POL"/>
    <property type="match status" value="1"/>
</dbReference>
<dbReference type="InterPro" id="IPR049139">
    <property type="entry name" value="TERT_C"/>
</dbReference>
<keyword evidence="1" id="KW-0695">RNA-directed DNA polymerase</keyword>
<dbReference type="Gene3D" id="1.10.357.90">
    <property type="match status" value="1"/>
</dbReference>
<dbReference type="GO" id="GO:0003720">
    <property type="term" value="F:telomerase activity"/>
    <property type="evidence" value="ECO:0007669"/>
    <property type="project" value="InterPro"/>
</dbReference>
<comment type="subcellular location">
    <subcellularLocation>
        <location evidence="1">Nucleus</location>
    </subcellularLocation>
    <subcellularLocation>
        <location evidence="1">Chromosome</location>
        <location evidence="1">Telomere</location>
    </subcellularLocation>
</comment>